<dbReference type="OrthoDB" id="3387932at2"/>
<name>A0A4Y3WSA4_9PSEU</name>
<dbReference type="EMBL" id="BJNG01000036">
    <property type="protein sequence ID" value="GEC21735.1"/>
    <property type="molecule type" value="Genomic_DNA"/>
</dbReference>
<feature type="region of interest" description="Disordered" evidence="1">
    <location>
        <begin position="1"/>
        <end position="30"/>
    </location>
</feature>
<proteinExistence type="predicted"/>
<evidence type="ECO:0000313" key="2">
    <source>
        <dbReference type="EMBL" id="GEC21735.1"/>
    </source>
</evidence>
<protein>
    <submittedName>
        <fullName evidence="2">Uncharacterized protein</fullName>
    </submittedName>
</protein>
<accession>A0A4Y3WSA4</accession>
<evidence type="ECO:0000256" key="1">
    <source>
        <dbReference type="SAM" id="MobiDB-lite"/>
    </source>
</evidence>
<sequence length="124" mass="13429">MTDVYHPEDGTVVALSDDDGDGYQETTRVDHDDDGEADVVLIDSDGDTHDDVALFDNDSGDRTFAPDVYAFDTDGDGRADIVYDDLDYDGDIDRVTGGGNARLADANPYGPDLQDTVDRVYDAL</sequence>
<comment type="caution">
    <text evidence="2">The sequence shown here is derived from an EMBL/GenBank/DDBJ whole genome shotgun (WGS) entry which is preliminary data.</text>
</comment>
<organism evidence="2 3">
    <name type="scientific">Pseudonocardia hydrocarbonoxydans</name>
    <dbReference type="NCBI Taxonomy" id="76726"/>
    <lineage>
        <taxon>Bacteria</taxon>
        <taxon>Bacillati</taxon>
        <taxon>Actinomycetota</taxon>
        <taxon>Actinomycetes</taxon>
        <taxon>Pseudonocardiales</taxon>
        <taxon>Pseudonocardiaceae</taxon>
        <taxon>Pseudonocardia</taxon>
    </lineage>
</organism>
<dbReference type="RefSeq" id="WP_141280591.1">
    <property type="nucleotide sequence ID" value="NZ_BAAARZ010000039.1"/>
</dbReference>
<dbReference type="Proteomes" id="UP000320338">
    <property type="component" value="Unassembled WGS sequence"/>
</dbReference>
<reference evidence="2 3" key="1">
    <citation type="submission" date="2019-06" db="EMBL/GenBank/DDBJ databases">
        <title>Whole genome shotgun sequence of Pseudonocardia hydrocarbonoxydans NBRC 14498.</title>
        <authorList>
            <person name="Hosoyama A."/>
            <person name="Uohara A."/>
            <person name="Ohji S."/>
            <person name="Ichikawa N."/>
        </authorList>
    </citation>
    <scope>NUCLEOTIDE SEQUENCE [LARGE SCALE GENOMIC DNA]</scope>
    <source>
        <strain evidence="2 3">NBRC 14498</strain>
    </source>
</reference>
<evidence type="ECO:0000313" key="3">
    <source>
        <dbReference type="Proteomes" id="UP000320338"/>
    </source>
</evidence>
<keyword evidence="3" id="KW-1185">Reference proteome</keyword>
<dbReference type="AlphaFoldDB" id="A0A4Y3WSA4"/>
<gene>
    <name evidence="2" type="ORF">PHY01_40180</name>
</gene>